<proteinExistence type="predicted"/>
<reference evidence="3" key="1">
    <citation type="journal article" date="2019" name="Int. J. Syst. Evol. Microbiol.">
        <title>The Global Catalogue of Microorganisms (GCM) 10K type strain sequencing project: providing services to taxonomists for standard genome sequencing and annotation.</title>
        <authorList>
            <consortium name="The Broad Institute Genomics Platform"/>
            <consortium name="The Broad Institute Genome Sequencing Center for Infectious Disease"/>
            <person name="Wu L."/>
            <person name="Ma J."/>
        </authorList>
    </citation>
    <scope>NUCLEOTIDE SEQUENCE [LARGE SCALE GENOMIC DNA]</scope>
    <source>
        <strain evidence="3">KCTC 62192</strain>
    </source>
</reference>
<dbReference type="EMBL" id="JBHRSK010000004">
    <property type="protein sequence ID" value="MFC2968114.1"/>
    <property type="molecule type" value="Genomic_DNA"/>
</dbReference>
<dbReference type="Proteomes" id="UP001595443">
    <property type="component" value="Unassembled WGS sequence"/>
</dbReference>
<protein>
    <submittedName>
        <fullName evidence="2">Uncharacterized protein</fullName>
    </submittedName>
</protein>
<comment type="caution">
    <text evidence="2">The sequence shown here is derived from an EMBL/GenBank/DDBJ whole genome shotgun (WGS) entry which is preliminary data.</text>
</comment>
<evidence type="ECO:0000313" key="2">
    <source>
        <dbReference type="EMBL" id="MFC2968114.1"/>
    </source>
</evidence>
<sequence>MTSHMFVAETDSERRVVSVWYVGGKATPRLARPGDATPDKLSRAEFHGAPAAHIRDWLKQLGSALPSLAMLAGVGEQTSDPLRPAAVQHRRREVAGGRRS</sequence>
<evidence type="ECO:0000256" key="1">
    <source>
        <dbReference type="SAM" id="MobiDB-lite"/>
    </source>
</evidence>
<evidence type="ECO:0000313" key="3">
    <source>
        <dbReference type="Proteomes" id="UP001595443"/>
    </source>
</evidence>
<organism evidence="2 3">
    <name type="scientific">Acidimangrovimonas pyrenivorans</name>
    <dbReference type="NCBI Taxonomy" id="2030798"/>
    <lineage>
        <taxon>Bacteria</taxon>
        <taxon>Pseudomonadati</taxon>
        <taxon>Pseudomonadota</taxon>
        <taxon>Alphaproteobacteria</taxon>
        <taxon>Rhodobacterales</taxon>
        <taxon>Paracoccaceae</taxon>
        <taxon>Acidimangrovimonas</taxon>
    </lineage>
</organism>
<gene>
    <name evidence="2" type="ORF">ACFOES_08415</name>
</gene>
<keyword evidence="3" id="KW-1185">Reference proteome</keyword>
<dbReference type="RefSeq" id="WP_377832788.1">
    <property type="nucleotide sequence ID" value="NZ_JBHRSK010000004.1"/>
</dbReference>
<feature type="region of interest" description="Disordered" evidence="1">
    <location>
        <begin position="76"/>
        <end position="100"/>
    </location>
</feature>
<accession>A0ABV7AFH0</accession>
<name>A0ABV7AFH0_9RHOB</name>